<protein>
    <submittedName>
        <fullName evidence="2">Uncharacterized protein</fullName>
    </submittedName>
</protein>
<feature type="chain" id="PRO_5020399550" evidence="1">
    <location>
        <begin position="21"/>
        <end position="526"/>
    </location>
</feature>
<evidence type="ECO:0000313" key="3">
    <source>
        <dbReference type="Proteomes" id="UP000309215"/>
    </source>
</evidence>
<dbReference type="EMBL" id="SSMQ01000047">
    <property type="protein sequence ID" value="TKD00432.1"/>
    <property type="molecule type" value="Genomic_DNA"/>
</dbReference>
<evidence type="ECO:0000256" key="1">
    <source>
        <dbReference type="SAM" id="SignalP"/>
    </source>
</evidence>
<dbReference type="Proteomes" id="UP000309215">
    <property type="component" value="Unassembled WGS sequence"/>
</dbReference>
<dbReference type="PROSITE" id="PS51257">
    <property type="entry name" value="PROKAR_LIPOPROTEIN"/>
    <property type="match status" value="1"/>
</dbReference>
<evidence type="ECO:0000313" key="2">
    <source>
        <dbReference type="EMBL" id="TKD00432.1"/>
    </source>
</evidence>
<sequence length="526" mass="54921">MRRSLALPFPALLLALAAGCGDPDTFVPDIPGFSGPAGVVEGTLTYTGPPPCTEKGHVVGAALVLAFDKRLLPPPSGLGTGAASLDAIPGDVLFASIRDKLVFDKDGKLRCPDASAPNVTASGTWTIAPLSGGTYQFRGFYDRDGDFNPAFSISNLPTAGDVGGGAIDNAAEVLMGAAPRYTEVNIGEPDGNGNLVIPAVGVRVLGVGVTLGQVLPLERPVFYPSAVADSVAGNTDPRKVVVPSDFEFATFPPTDTSFIRITLTAGVDPTEVDAAALTPFFLPVKDPAATLYMAVEDVNGDGLLNNEDHVVESVNVPQLYPTSVFSKINAPRLANDKRIETQSRPRVIMQGLTLLKNLLLTSTKLPPAMPDPMNPVPPFQSAEPEVTVAVRPAALCIDPVDPSKKGVFVLSRKTAADGTAIIADEEALKQSLAARFGRPFDIVYGCLPEGQYSMNLVYPTGQAWSVPNEAGVCALAEPQTSDGKTCKAVTNARPRLVSQDAMLIVGAPNDAAYCKANPTPTACTGL</sequence>
<keyword evidence="1" id="KW-0732">Signal</keyword>
<accession>A0A4U1J0D4</accession>
<dbReference type="AlphaFoldDB" id="A0A4U1J0D4"/>
<dbReference type="RefSeq" id="WP_136933359.1">
    <property type="nucleotide sequence ID" value="NZ_SSMQ01000047.1"/>
</dbReference>
<gene>
    <name evidence="2" type="ORF">E8A74_34635</name>
</gene>
<feature type="signal peptide" evidence="1">
    <location>
        <begin position="1"/>
        <end position="20"/>
    </location>
</feature>
<organism evidence="2 3">
    <name type="scientific">Polyangium fumosum</name>
    <dbReference type="NCBI Taxonomy" id="889272"/>
    <lineage>
        <taxon>Bacteria</taxon>
        <taxon>Pseudomonadati</taxon>
        <taxon>Myxococcota</taxon>
        <taxon>Polyangia</taxon>
        <taxon>Polyangiales</taxon>
        <taxon>Polyangiaceae</taxon>
        <taxon>Polyangium</taxon>
    </lineage>
</organism>
<comment type="caution">
    <text evidence="2">The sequence shown here is derived from an EMBL/GenBank/DDBJ whole genome shotgun (WGS) entry which is preliminary data.</text>
</comment>
<name>A0A4U1J0D4_9BACT</name>
<keyword evidence="3" id="KW-1185">Reference proteome</keyword>
<dbReference type="OrthoDB" id="5496365at2"/>
<reference evidence="2 3" key="1">
    <citation type="submission" date="2019-04" db="EMBL/GenBank/DDBJ databases">
        <authorList>
            <person name="Li Y."/>
            <person name="Wang J."/>
        </authorList>
    </citation>
    <scope>NUCLEOTIDE SEQUENCE [LARGE SCALE GENOMIC DNA]</scope>
    <source>
        <strain evidence="2 3">DSM 14668</strain>
    </source>
</reference>
<proteinExistence type="predicted"/>